<keyword evidence="3" id="KW-1185">Reference proteome</keyword>
<evidence type="ECO:0000313" key="2">
    <source>
        <dbReference type="EMBL" id="MDF1611357.1"/>
    </source>
</evidence>
<evidence type="ECO:0000313" key="3">
    <source>
        <dbReference type="Proteomes" id="UP001221302"/>
    </source>
</evidence>
<dbReference type="SUPFAM" id="SSF56935">
    <property type="entry name" value="Porins"/>
    <property type="match status" value="1"/>
</dbReference>
<organism evidence="2 3">
    <name type="scientific">Stygiobacter electus</name>
    <dbReference type="NCBI Taxonomy" id="3032292"/>
    <lineage>
        <taxon>Bacteria</taxon>
        <taxon>Pseudomonadati</taxon>
        <taxon>Ignavibacteriota</taxon>
        <taxon>Ignavibacteria</taxon>
        <taxon>Ignavibacteriales</taxon>
        <taxon>Melioribacteraceae</taxon>
        <taxon>Stygiobacter</taxon>
    </lineage>
</organism>
<gene>
    <name evidence="2" type="ORF">P0M35_04285</name>
</gene>
<dbReference type="Proteomes" id="UP001221302">
    <property type="component" value="Unassembled WGS sequence"/>
</dbReference>
<dbReference type="RefSeq" id="WP_321535124.1">
    <property type="nucleotide sequence ID" value="NZ_JARGDL010000004.1"/>
</dbReference>
<proteinExistence type="predicted"/>
<sequence length="312" mass="35967">MKLYKWILFLVALLTYELSAQSLQVSGGFDTRYRKTNDEPNTFKLHGAFLNLRKVFSDGLGDRLILVTQYDFEDNFKESHFYYTYAQLKGPLGKINLRVGRYVLPFGLLTYYDTERLLLQTLEKQSLGIKTDVGAQVFGYVDDFDYAFSVTNGVGMYWKDIDENKLIIARIGLNFDDNKFGLSYLNGRIFAPATSEFPIEEYSYKKLIAFDLQQYFDLFTIRGELTYGRVDAENTGGGFAGIDYALLPNLDVNFKYALWNTGRNEHFIGAGFSYNILAGVYFRFADTFQIKNNKVVQNEIQLQIYIEVLNQL</sequence>
<dbReference type="EMBL" id="JARGDL010000004">
    <property type="protein sequence ID" value="MDF1611357.1"/>
    <property type="molecule type" value="Genomic_DNA"/>
</dbReference>
<dbReference type="AlphaFoldDB" id="A0AAE3TDF0"/>
<reference evidence="2" key="1">
    <citation type="submission" date="2023-03" db="EMBL/GenBank/DDBJ databases">
        <title>Stygiobacter electus gen. nov., sp. nov., facultatively anaerobic thermotolerant bacterium of the class Ignavibacteria from a well of Yessentuki mineral water deposit.</title>
        <authorList>
            <person name="Podosokorskaya O.A."/>
            <person name="Elcheninov A.G."/>
            <person name="Petrova N.F."/>
            <person name="Zavarzina D.G."/>
            <person name="Kublanov I.V."/>
            <person name="Merkel A.Y."/>
        </authorList>
    </citation>
    <scope>NUCLEOTIDE SEQUENCE</scope>
    <source>
        <strain evidence="2">09-Me</strain>
    </source>
</reference>
<keyword evidence="1" id="KW-0732">Signal</keyword>
<evidence type="ECO:0008006" key="4">
    <source>
        <dbReference type="Google" id="ProtNLM"/>
    </source>
</evidence>
<accession>A0AAE3TDF0</accession>
<comment type="caution">
    <text evidence="2">The sequence shown here is derived from an EMBL/GenBank/DDBJ whole genome shotgun (WGS) entry which is preliminary data.</text>
</comment>
<feature type="signal peptide" evidence="1">
    <location>
        <begin position="1"/>
        <end position="20"/>
    </location>
</feature>
<protein>
    <recommendedName>
        <fullName evidence="4">Phosphate-selective porin O and P</fullName>
    </recommendedName>
</protein>
<feature type="chain" id="PRO_5042228055" description="Phosphate-selective porin O and P" evidence="1">
    <location>
        <begin position="21"/>
        <end position="312"/>
    </location>
</feature>
<evidence type="ECO:0000256" key="1">
    <source>
        <dbReference type="SAM" id="SignalP"/>
    </source>
</evidence>
<name>A0AAE3TDF0_9BACT</name>